<evidence type="ECO:0000259" key="2">
    <source>
        <dbReference type="PROSITE" id="PS50830"/>
    </source>
</evidence>
<dbReference type="GeneID" id="5003020"/>
<feature type="region of interest" description="Disordered" evidence="1">
    <location>
        <begin position="29"/>
        <end position="64"/>
    </location>
</feature>
<dbReference type="SUPFAM" id="SSF50199">
    <property type="entry name" value="Staphylococcal nuclease"/>
    <property type="match status" value="1"/>
</dbReference>
<dbReference type="SMART" id="SM00318">
    <property type="entry name" value="SNc"/>
    <property type="match status" value="1"/>
</dbReference>
<dbReference type="EMBL" id="CP000587">
    <property type="protein sequence ID" value="ABO97128.1"/>
    <property type="molecule type" value="Genomic_DNA"/>
</dbReference>
<sequence length="402" mass="45564">MHSFHGTFIRNCIVTHVIDGKTIRVLLNPDGGQQRSSTGDGWEDSLVVGSEPTSRIPSDELDASSVDPTTWEKVDVRLIYVDTEESLDVKKEEQAYKPITPAGVEAFDWLKKRLGSAADGRCGDVEVDIEFDTCEFMTSVSRAREYSLDKYGRVLAYVYHNGNSVNVETVLAGQSPYFTKHGRSRLYHGEFALAEKLAIENIRGIWDPAGASLASFGMLEYSRDYRRLLPWWRERELFIEDWRHWGHLGLTKDILNPRDARDYQKLLVAAAAREKATILVDLQPTQSNLYDGVMQLIRYEGGKQGLCIFAGTRRYPFNLWMDDANSMESGRLQALLHARYCQNARNFCFITGSLFIFHAKNRPQMLLESCEQVSDFPLRPDDMSQKLRGHHRAGAAKSSPAA</sequence>
<dbReference type="InterPro" id="IPR035437">
    <property type="entry name" value="SNase_OB-fold_sf"/>
</dbReference>
<evidence type="ECO:0000313" key="4">
    <source>
        <dbReference type="Proteomes" id="UP000001568"/>
    </source>
</evidence>
<dbReference type="Proteomes" id="UP000001568">
    <property type="component" value="Chromosome 7"/>
</dbReference>
<dbReference type="GO" id="GO:0004518">
    <property type="term" value="F:nuclease activity"/>
    <property type="evidence" value="ECO:0007669"/>
    <property type="project" value="InterPro"/>
</dbReference>
<gene>
    <name evidence="3" type="ORF">OSTLU_87686</name>
</gene>
<dbReference type="PROSITE" id="PS01284">
    <property type="entry name" value="TNASE_2"/>
    <property type="match status" value="1"/>
</dbReference>
<evidence type="ECO:0000313" key="3">
    <source>
        <dbReference type="EMBL" id="ABO97128.1"/>
    </source>
</evidence>
<dbReference type="Gene3D" id="2.40.50.90">
    <property type="match status" value="1"/>
</dbReference>
<dbReference type="Pfam" id="PF00565">
    <property type="entry name" value="SNase"/>
    <property type="match status" value="1"/>
</dbReference>
<feature type="region of interest" description="Disordered" evidence="1">
    <location>
        <begin position="381"/>
        <end position="402"/>
    </location>
</feature>
<reference evidence="3 4" key="1">
    <citation type="journal article" date="2007" name="Proc. Natl. Acad. Sci. U.S.A.">
        <title>The tiny eukaryote Ostreococcus provides genomic insights into the paradox of plankton speciation.</title>
        <authorList>
            <person name="Palenik B."/>
            <person name="Grimwood J."/>
            <person name="Aerts A."/>
            <person name="Rouze P."/>
            <person name="Salamov A."/>
            <person name="Putnam N."/>
            <person name="Dupont C."/>
            <person name="Jorgensen R."/>
            <person name="Derelle E."/>
            <person name="Rombauts S."/>
            <person name="Zhou K."/>
            <person name="Otillar R."/>
            <person name="Merchant S.S."/>
            <person name="Podell S."/>
            <person name="Gaasterland T."/>
            <person name="Napoli C."/>
            <person name="Gendler K."/>
            <person name="Manuell A."/>
            <person name="Tai V."/>
            <person name="Vallon O."/>
            <person name="Piganeau G."/>
            <person name="Jancek S."/>
            <person name="Heijde M."/>
            <person name="Jabbari K."/>
            <person name="Bowler C."/>
            <person name="Lohr M."/>
            <person name="Robbens S."/>
            <person name="Werner G."/>
            <person name="Dubchak I."/>
            <person name="Pazour G.J."/>
            <person name="Ren Q."/>
            <person name="Paulsen I."/>
            <person name="Delwiche C."/>
            <person name="Schmutz J."/>
            <person name="Rokhsar D."/>
            <person name="Van de Peer Y."/>
            <person name="Moreau H."/>
            <person name="Grigoriev I.V."/>
        </authorList>
    </citation>
    <scope>NUCLEOTIDE SEQUENCE [LARGE SCALE GENOMIC DNA]</scope>
    <source>
        <strain evidence="3 4">CCE9901</strain>
    </source>
</reference>
<dbReference type="AlphaFoldDB" id="A4RZQ0"/>
<dbReference type="OMA" id="YRDKPEI"/>
<feature type="domain" description="TNase-like" evidence="2">
    <location>
        <begin position="14"/>
        <end position="208"/>
    </location>
</feature>
<dbReference type="InterPro" id="IPR016071">
    <property type="entry name" value="Staphylococal_nuclease_OB-fold"/>
</dbReference>
<dbReference type="InterPro" id="IPR002071">
    <property type="entry name" value="Thermonucl_AS"/>
</dbReference>
<proteinExistence type="predicted"/>
<dbReference type="GO" id="GO:0003676">
    <property type="term" value="F:nucleic acid binding"/>
    <property type="evidence" value="ECO:0007669"/>
    <property type="project" value="InterPro"/>
</dbReference>
<name>A4RZQ0_OSTLU</name>
<organism evidence="3 4">
    <name type="scientific">Ostreococcus lucimarinus (strain CCE9901)</name>
    <dbReference type="NCBI Taxonomy" id="436017"/>
    <lineage>
        <taxon>Eukaryota</taxon>
        <taxon>Viridiplantae</taxon>
        <taxon>Chlorophyta</taxon>
        <taxon>Mamiellophyceae</taxon>
        <taxon>Mamiellales</taxon>
        <taxon>Bathycoccaceae</taxon>
        <taxon>Ostreococcus</taxon>
    </lineage>
</organism>
<dbReference type="PROSITE" id="PS50830">
    <property type="entry name" value="TNASE_3"/>
    <property type="match status" value="1"/>
</dbReference>
<keyword evidence="4" id="KW-1185">Reference proteome</keyword>
<dbReference type="HOGENOM" id="CLU_057415_0_0_1"/>
<accession>A4RZQ0</accession>
<dbReference type="OrthoDB" id="495458at2759"/>
<dbReference type="KEGG" id="olu:OSTLU_87686"/>
<dbReference type="Gramene" id="ABO97128">
    <property type="protein sequence ID" value="ABO97128"/>
    <property type="gene ID" value="OSTLU_87686"/>
</dbReference>
<protein>
    <recommendedName>
        <fullName evidence="2">TNase-like domain-containing protein</fullName>
    </recommendedName>
</protein>
<evidence type="ECO:0000256" key="1">
    <source>
        <dbReference type="SAM" id="MobiDB-lite"/>
    </source>
</evidence>
<dbReference type="RefSeq" id="XP_001418835.1">
    <property type="nucleotide sequence ID" value="XM_001418798.1"/>
</dbReference>